<feature type="compositionally biased region" description="Polar residues" evidence="2">
    <location>
        <begin position="645"/>
        <end position="663"/>
    </location>
</feature>
<dbReference type="PANTHER" id="PTHR23082">
    <property type="entry name" value="TRANSCRIPTION INITIATION FACTOR IIIC TFIIIC , POLYPEPTIDE 3-RELATED"/>
    <property type="match status" value="1"/>
</dbReference>
<feature type="region of interest" description="Disordered" evidence="2">
    <location>
        <begin position="626"/>
        <end position="698"/>
    </location>
</feature>
<dbReference type="InterPro" id="IPR039340">
    <property type="entry name" value="Tfc4/TFIIIC-102/Sfc4"/>
</dbReference>
<dbReference type="InterPro" id="IPR011990">
    <property type="entry name" value="TPR-like_helical_dom_sf"/>
</dbReference>
<feature type="region of interest" description="Disordered" evidence="2">
    <location>
        <begin position="146"/>
        <end position="167"/>
    </location>
</feature>
<keyword evidence="1" id="KW-0802">TPR repeat</keyword>
<dbReference type="SUPFAM" id="SSF48452">
    <property type="entry name" value="TPR-like"/>
    <property type="match status" value="2"/>
</dbReference>
<dbReference type="Proteomes" id="UP000268093">
    <property type="component" value="Unassembled WGS sequence"/>
</dbReference>
<gene>
    <name evidence="3" type="ORF">BC936DRAFT_148314</name>
</gene>
<evidence type="ECO:0008006" key="5">
    <source>
        <dbReference type="Google" id="ProtNLM"/>
    </source>
</evidence>
<evidence type="ECO:0000313" key="4">
    <source>
        <dbReference type="Proteomes" id="UP000268093"/>
    </source>
</evidence>
<protein>
    <recommendedName>
        <fullName evidence="5">TPR-like protein</fullName>
    </recommendedName>
</protein>
<evidence type="ECO:0000256" key="1">
    <source>
        <dbReference type="PROSITE-ProRule" id="PRU00339"/>
    </source>
</evidence>
<reference evidence="3 4" key="1">
    <citation type="journal article" date="2018" name="New Phytol.">
        <title>Phylogenomics of Endogonaceae and evolution of mycorrhizas within Mucoromycota.</title>
        <authorList>
            <person name="Chang Y."/>
            <person name="Desiro A."/>
            <person name="Na H."/>
            <person name="Sandor L."/>
            <person name="Lipzen A."/>
            <person name="Clum A."/>
            <person name="Barry K."/>
            <person name="Grigoriev I.V."/>
            <person name="Martin F.M."/>
            <person name="Stajich J.E."/>
            <person name="Smith M.E."/>
            <person name="Bonito G."/>
            <person name="Spatafora J.W."/>
        </authorList>
    </citation>
    <scope>NUCLEOTIDE SEQUENCE [LARGE SCALE GENOMIC DNA]</scope>
    <source>
        <strain evidence="3 4">GMNB39</strain>
    </source>
</reference>
<comment type="caution">
    <text evidence="3">The sequence shown here is derived from an EMBL/GenBank/DDBJ whole genome shotgun (WGS) entry which is preliminary data.</text>
</comment>
<dbReference type="OrthoDB" id="9991317at2759"/>
<dbReference type="PROSITE" id="PS50005">
    <property type="entry name" value="TPR"/>
    <property type="match status" value="4"/>
</dbReference>
<dbReference type="Gene3D" id="1.25.40.10">
    <property type="entry name" value="Tetratricopeptide repeat domain"/>
    <property type="match status" value="2"/>
</dbReference>
<dbReference type="GO" id="GO:0006383">
    <property type="term" value="P:transcription by RNA polymerase III"/>
    <property type="evidence" value="ECO:0007669"/>
    <property type="project" value="InterPro"/>
</dbReference>
<dbReference type="InterPro" id="IPR019734">
    <property type="entry name" value="TPR_rpt"/>
</dbReference>
<proteinExistence type="predicted"/>
<keyword evidence="4" id="KW-1185">Reference proteome</keyword>
<dbReference type="AlphaFoldDB" id="A0A433D3B1"/>
<dbReference type="GO" id="GO:0000127">
    <property type="term" value="C:transcription factor TFIIIC complex"/>
    <property type="evidence" value="ECO:0007669"/>
    <property type="project" value="TreeGrafter"/>
</dbReference>
<sequence length="869" mass="98193">MDHNLSSSNHPASSSFLDLLNENEVDTTELLDVLAASAEDIPAATFHVSGLETLGTLDTMGDFKEGNLEVGLEIEGYEEELEDAELDESYDELEAMEEIMDESGTDIQHLISRAQASGGDLTMGTTQFWDDDFELEEFNTELRRASGIGRRKRDGGTRGGPSEPSLPPEIKAALGEANLHYINREYGEAIEIYQEVIRKNPNVHQAWVNLGLIQEELGNPAKALQLSLVAAHLRPKDGEAWKRLARMSTEQGAIRQAIYCYSKAIQADPTDVDAIWDRSYLHKEIKKYNLAITGFTKLLELAPHHTKVIDELAKIYRETNQPEQAIPLYESAMKHHFSHTAPPPSADENTFGYTELNMLAELLMMQGDHARALEVIKAGVRHLQGRQRESWWDRFEDEREFEDDGEGDGAAEGNERWDVPLELRVKMGVCRIMGGQVDEAKVGLVFLGLKFANLLLGCSNTIKASFYSRYRHMSYFITRIQNHFKYLYAQPVAAYPDLYLEVAEAFMERRLYVNALAVFEAMLDGGEVSFGMHDNRPTWPSQAVDIEVLIQVGDCHRELGNLDNAAEYYGAVIEELPDKLDVKMALAQVYEELGEEERAFELVTQVMKSNKEAKLKKKEAALAAAATTASLSGPRTRSRIRLTTPAPSTSDTEPFSTTPSRSGAASLFDEDRDGTLPGTPGRGHRPASEKARLAAREHRAREERELEQTTLAKFEELWAVGAKLDDRRWARGERRDVFEFMRIAEGLWTDFRATKEFYPADRMKVFTGRRTWTMRRPRKSNIEEEVEMEKQVNRMASRLRGRLKGTMSEVEVEVEVDSEDVEEERMPKAPVMRGSLRNTLFSFVLTIWPLHIKKIVMTLDVAVCDTSGH</sequence>
<feature type="repeat" description="TPR" evidence="1">
    <location>
        <begin position="272"/>
        <end position="305"/>
    </location>
</feature>
<organism evidence="3 4">
    <name type="scientific">Jimgerdemannia flammicorona</name>
    <dbReference type="NCBI Taxonomy" id="994334"/>
    <lineage>
        <taxon>Eukaryota</taxon>
        <taxon>Fungi</taxon>
        <taxon>Fungi incertae sedis</taxon>
        <taxon>Mucoromycota</taxon>
        <taxon>Mucoromycotina</taxon>
        <taxon>Endogonomycetes</taxon>
        <taxon>Endogonales</taxon>
        <taxon>Endogonaceae</taxon>
        <taxon>Jimgerdemannia</taxon>
    </lineage>
</organism>
<accession>A0A433D3B1</accession>
<dbReference type="EMBL" id="RBNI01007464">
    <property type="protein sequence ID" value="RUP45324.1"/>
    <property type="molecule type" value="Genomic_DNA"/>
</dbReference>
<dbReference type="Pfam" id="PF14559">
    <property type="entry name" value="TPR_19"/>
    <property type="match status" value="1"/>
</dbReference>
<dbReference type="Pfam" id="PF13432">
    <property type="entry name" value="TPR_16"/>
    <property type="match status" value="1"/>
</dbReference>
<name>A0A433D3B1_9FUNG</name>
<evidence type="ECO:0000313" key="3">
    <source>
        <dbReference type="EMBL" id="RUP45324.1"/>
    </source>
</evidence>
<dbReference type="SMART" id="SM00028">
    <property type="entry name" value="TPR"/>
    <property type="match status" value="8"/>
</dbReference>
<feature type="repeat" description="TPR" evidence="1">
    <location>
        <begin position="170"/>
        <end position="203"/>
    </location>
</feature>
<evidence type="ECO:0000256" key="2">
    <source>
        <dbReference type="SAM" id="MobiDB-lite"/>
    </source>
</evidence>
<feature type="compositionally biased region" description="Basic and acidic residues" evidence="2">
    <location>
        <begin position="686"/>
        <end position="698"/>
    </location>
</feature>
<feature type="repeat" description="TPR" evidence="1">
    <location>
        <begin position="546"/>
        <end position="579"/>
    </location>
</feature>
<feature type="repeat" description="TPR" evidence="1">
    <location>
        <begin position="238"/>
        <end position="271"/>
    </location>
</feature>
<dbReference type="Pfam" id="PF13176">
    <property type="entry name" value="TPR_7"/>
    <property type="match status" value="1"/>
</dbReference>
<dbReference type="PANTHER" id="PTHR23082:SF0">
    <property type="entry name" value="GENERAL TRANSCRIPTION FACTOR 3C POLYPEPTIDE 3"/>
    <property type="match status" value="1"/>
</dbReference>